<dbReference type="EMBL" id="JAMYWC010000005">
    <property type="protein sequence ID" value="MCP1174320.1"/>
    <property type="molecule type" value="Genomic_DNA"/>
</dbReference>
<protein>
    <submittedName>
        <fullName evidence="2">Uncharacterized protein</fullName>
    </submittedName>
</protein>
<comment type="caution">
    <text evidence="2">The sequence shown here is derived from an EMBL/GenBank/DDBJ whole genome shotgun (WGS) entry which is preliminary data.</text>
</comment>
<keyword evidence="1" id="KW-0732">Signal</keyword>
<organism evidence="2 3">
    <name type="scientific">Ralstonia chuxiongensis</name>
    <dbReference type="NCBI Taxonomy" id="2957504"/>
    <lineage>
        <taxon>Bacteria</taxon>
        <taxon>Pseudomonadati</taxon>
        <taxon>Pseudomonadota</taxon>
        <taxon>Betaproteobacteria</taxon>
        <taxon>Burkholderiales</taxon>
        <taxon>Burkholderiaceae</taxon>
        <taxon>Ralstonia</taxon>
    </lineage>
</organism>
<feature type="chain" id="PRO_5041272114" evidence="1">
    <location>
        <begin position="23"/>
        <end position="203"/>
    </location>
</feature>
<keyword evidence="3" id="KW-1185">Reference proteome</keyword>
<gene>
    <name evidence="2" type="ORF">NKG59_18305</name>
</gene>
<name>A0AA41WZB2_9RALS</name>
<dbReference type="AlphaFoldDB" id="A0AA41WZB2"/>
<proteinExistence type="predicted"/>
<feature type="signal peptide" evidence="1">
    <location>
        <begin position="1"/>
        <end position="22"/>
    </location>
</feature>
<accession>A0AA41WZB2</accession>
<evidence type="ECO:0000256" key="1">
    <source>
        <dbReference type="SAM" id="SignalP"/>
    </source>
</evidence>
<dbReference type="RefSeq" id="WP_253539713.1">
    <property type="nucleotide sequence ID" value="NZ_JAMYWC010000005.1"/>
</dbReference>
<evidence type="ECO:0000313" key="3">
    <source>
        <dbReference type="Proteomes" id="UP001162793"/>
    </source>
</evidence>
<dbReference type="Proteomes" id="UP001162793">
    <property type="component" value="Unassembled WGS sequence"/>
</dbReference>
<reference evidence="3" key="1">
    <citation type="journal article" date="2023" name="Front. Microbiol.">
        <title>Ralstonia chuxiongensis sp. nov., Ralstonia mojiangensis sp. nov., and Ralstonia soli sp. nov., isolated from tobacco fields, are three novel species in the family Burkholderiaceae.</title>
        <authorList>
            <person name="Lu C.H."/>
            <person name="Zhang Y.Y."/>
            <person name="Jiang N."/>
            <person name="Chen W."/>
            <person name="Shao X."/>
            <person name="Zhao Z.M."/>
            <person name="Lu W.L."/>
            <person name="Hu X."/>
            <person name="Xi Y.X."/>
            <person name="Zou S.Y."/>
            <person name="Wei Q.J."/>
            <person name="Lin Z.L."/>
            <person name="Gong L."/>
            <person name="Gai X.T."/>
            <person name="Zhang L.Q."/>
            <person name="Li J.Y."/>
            <person name="Jin Y."/>
            <person name="Xia Z.Y."/>
        </authorList>
    </citation>
    <scope>NUCLEOTIDE SEQUENCE [LARGE SCALE GENOMIC DNA]</scope>
    <source>
        <strain evidence="3">21YRMH01-3</strain>
    </source>
</reference>
<evidence type="ECO:0000313" key="2">
    <source>
        <dbReference type="EMBL" id="MCP1174320.1"/>
    </source>
</evidence>
<sequence length="203" mass="22384">MLKKMACAGIACMVLLVSPVVAKSYDLGGVEIEVPNPPGFEALPKQALLEKLAQGTDNTTTYLEYFQPRSGEQNSKSWMLLQTLTGDLNVMTTKRDFAQLRAALRSHTKEAEKTTLEEPIVSDAKFMGIDEDTDEWIMSSQAVRLSNVPGHVGDPVAMIVSTLFVKGKVVTLSTYRIVRRLADVAEAQREARLWALSVLNANR</sequence>